<evidence type="ECO:0000259" key="2">
    <source>
        <dbReference type="PROSITE" id="PS51384"/>
    </source>
</evidence>
<dbReference type="Pfam" id="PF08030">
    <property type="entry name" value="NAD_binding_6"/>
    <property type="match status" value="1"/>
</dbReference>
<gene>
    <name evidence="3" type="ORF">PILCRDRAFT_825480</name>
</gene>
<evidence type="ECO:0000313" key="3">
    <source>
        <dbReference type="EMBL" id="KIM77318.1"/>
    </source>
</evidence>
<proteinExistence type="predicted"/>
<dbReference type="InParanoid" id="A0A0C3ATR2"/>
<keyword evidence="1" id="KW-0560">Oxidoreductase</keyword>
<reference evidence="4" key="2">
    <citation type="submission" date="2015-01" db="EMBL/GenBank/DDBJ databases">
        <title>Evolutionary Origins and Diversification of the Mycorrhizal Mutualists.</title>
        <authorList>
            <consortium name="DOE Joint Genome Institute"/>
            <consortium name="Mycorrhizal Genomics Consortium"/>
            <person name="Kohler A."/>
            <person name="Kuo A."/>
            <person name="Nagy L.G."/>
            <person name="Floudas D."/>
            <person name="Copeland A."/>
            <person name="Barry K.W."/>
            <person name="Cichocki N."/>
            <person name="Veneault-Fourrey C."/>
            <person name="LaButti K."/>
            <person name="Lindquist E.A."/>
            <person name="Lipzen A."/>
            <person name="Lundell T."/>
            <person name="Morin E."/>
            <person name="Murat C."/>
            <person name="Riley R."/>
            <person name="Ohm R."/>
            <person name="Sun H."/>
            <person name="Tunlid A."/>
            <person name="Henrissat B."/>
            <person name="Grigoriev I.V."/>
            <person name="Hibbett D.S."/>
            <person name="Martin F."/>
        </authorList>
    </citation>
    <scope>NUCLEOTIDE SEQUENCE [LARGE SCALE GENOMIC DNA]</scope>
    <source>
        <strain evidence="4">F 1598</strain>
    </source>
</reference>
<dbReference type="Gene3D" id="2.30.110.10">
    <property type="entry name" value="Electron Transport, Fmn-binding Protein, Chain A"/>
    <property type="match status" value="1"/>
</dbReference>
<dbReference type="Gene3D" id="3.40.50.80">
    <property type="entry name" value="Nucleotide-binding domain of ferredoxin-NADP reductase (FNR) module"/>
    <property type="match status" value="1"/>
</dbReference>
<evidence type="ECO:0000256" key="1">
    <source>
        <dbReference type="ARBA" id="ARBA00023002"/>
    </source>
</evidence>
<dbReference type="InterPro" id="IPR017927">
    <property type="entry name" value="FAD-bd_FR_type"/>
</dbReference>
<dbReference type="HOGENOM" id="CLU_017006_1_0_1"/>
<evidence type="ECO:0000313" key="4">
    <source>
        <dbReference type="Proteomes" id="UP000054166"/>
    </source>
</evidence>
<dbReference type="InterPro" id="IPR013121">
    <property type="entry name" value="Fe_red_NAD-bd_6"/>
</dbReference>
<protein>
    <recommendedName>
        <fullName evidence="2">FAD-binding FR-type domain-containing protein</fullName>
    </recommendedName>
</protein>
<feature type="domain" description="FAD-binding FR-type" evidence="2">
    <location>
        <begin position="346"/>
        <end position="481"/>
    </location>
</feature>
<dbReference type="GO" id="GO:0016491">
    <property type="term" value="F:oxidoreductase activity"/>
    <property type="evidence" value="ECO:0007669"/>
    <property type="project" value="InterPro"/>
</dbReference>
<dbReference type="InterPro" id="IPR039261">
    <property type="entry name" value="FNR_nucleotide-bd"/>
</dbReference>
<organism evidence="3 4">
    <name type="scientific">Piloderma croceum (strain F 1598)</name>
    <dbReference type="NCBI Taxonomy" id="765440"/>
    <lineage>
        <taxon>Eukaryota</taxon>
        <taxon>Fungi</taxon>
        <taxon>Dikarya</taxon>
        <taxon>Basidiomycota</taxon>
        <taxon>Agaricomycotina</taxon>
        <taxon>Agaricomycetes</taxon>
        <taxon>Agaricomycetidae</taxon>
        <taxon>Atheliales</taxon>
        <taxon>Atheliaceae</taxon>
        <taxon>Piloderma</taxon>
    </lineage>
</organism>
<dbReference type="Gene3D" id="2.40.30.10">
    <property type="entry name" value="Translation factors"/>
    <property type="match status" value="1"/>
</dbReference>
<dbReference type="OrthoDB" id="436496at2759"/>
<dbReference type="PROSITE" id="PS51384">
    <property type="entry name" value="FAD_FR"/>
    <property type="match status" value="1"/>
</dbReference>
<dbReference type="Proteomes" id="UP000054166">
    <property type="component" value="Unassembled WGS sequence"/>
</dbReference>
<dbReference type="PANTHER" id="PTHR42815">
    <property type="entry name" value="FAD-BINDING, PUTATIVE (AFU_ORTHOLOGUE AFUA_6G07600)-RELATED"/>
    <property type="match status" value="1"/>
</dbReference>
<dbReference type="SUPFAM" id="SSF52343">
    <property type="entry name" value="Ferredoxin reductase-like, C-terminal NADP-linked domain"/>
    <property type="match status" value="1"/>
</dbReference>
<name>A0A0C3ATR2_PILCF</name>
<sequence>MVLAGWHPGERAIQAKLDYARVMDLYQGYTKVEDILPPQHRIFHNKNLSFVPVTTLDSTGRPWGSLLSKSGEPGFITSPDETTLVMKVDVGGGDPLVENISDASEGKKLIAGLGIDFATRRRNKFAGRIACAKQSGSSIELTLEINQALGNCPKYINIRTLEPYSVARSRVVYKQLNLTSDQKLPQALVSFIHACDTVFLGTSYVSSPEYSEKFPSHLGMNHRGGRPGFVRVQGGRTCVIPDYSGNRMMQSLGNVDATPFASLTFFDFVSGDILYITGNAKNIVGPDAQSIMPRINIVTTVETTGYVFVENALTVRQKPGSGIERSPYSPPIRFLAEEKHASDVSLDDVSVTLTRIKLHTSNVATFTFTSSQPIAIKPGQHAIIDLTAFSGKEAYQHMAHEGLEASLNDDCTRTWTVSSSHSSTTQTFDLTMKEKKHGAITGKLFNIARTLSERRPELMENIAPLGITVGLVGIGGQFTLPTNSSKLLLVAGGIGITPFLSMLNSVTSSEAEETWDIILIISTREPRLAAQLIGTALGPDPQTKVRLTLHIFTSQPSPSLDFQATLHTGRPKLQFYRSIQGLQDRTIFVCGPTAFEETVVQGLQGAGADPESILRENFAY</sequence>
<dbReference type="SUPFAM" id="SSF63380">
    <property type="entry name" value="Riboflavin synthase domain-like"/>
    <property type="match status" value="1"/>
</dbReference>
<keyword evidence="4" id="KW-1185">Reference proteome</keyword>
<reference evidence="3 4" key="1">
    <citation type="submission" date="2014-04" db="EMBL/GenBank/DDBJ databases">
        <authorList>
            <consortium name="DOE Joint Genome Institute"/>
            <person name="Kuo A."/>
            <person name="Tarkka M."/>
            <person name="Buscot F."/>
            <person name="Kohler A."/>
            <person name="Nagy L.G."/>
            <person name="Floudas D."/>
            <person name="Copeland A."/>
            <person name="Barry K.W."/>
            <person name="Cichocki N."/>
            <person name="Veneault-Fourrey C."/>
            <person name="LaButti K."/>
            <person name="Lindquist E.A."/>
            <person name="Lipzen A."/>
            <person name="Lundell T."/>
            <person name="Morin E."/>
            <person name="Murat C."/>
            <person name="Sun H."/>
            <person name="Tunlid A."/>
            <person name="Henrissat B."/>
            <person name="Grigoriev I.V."/>
            <person name="Hibbett D.S."/>
            <person name="Martin F."/>
            <person name="Nordberg H.P."/>
            <person name="Cantor M.N."/>
            <person name="Hua S.X."/>
        </authorList>
    </citation>
    <scope>NUCLEOTIDE SEQUENCE [LARGE SCALE GENOMIC DNA]</scope>
    <source>
        <strain evidence="3 4">F 1598</strain>
    </source>
</reference>
<dbReference type="STRING" id="765440.A0A0C3ATR2"/>
<dbReference type="PANTHER" id="PTHR42815:SF2">
    <property type="entry name" value="FAD-BINDING, PUTATIVE (AFU_ORTHOLOGUE AFUA_6G07600)-RELATED"/>
    <property type="match status" value="1"/>
</dbReference>
<accession>A0A0C3ATR2</accession>
<dbReference type="InterPro" id="IPR012349">
    <property type="entry name" value="Split_barrel_FMN-bd"/>
</dbReference>
<dbReference type="EMBL" id="KN833026">
    <property type="protein sequence ID" value="KIM77318.1"/>
    <property type="molecule type" value="Genomic_DNA"/>
</dbReference>
<dbReference type="InterPro" id="IPR017938">
    <property type="entry name" value="Riboflavin_synthase-like_b-brl"/>
</dbReference>
<dbReference type="AlphaFoldDB" id="A0A0C3ATR2"/>